<evidence type="ECO:0000313" key="11">
    <source>
        <dbReference type="EMBL" id="MFC6363266.1"/>
    </source>
</evidence>
<evidence type="ECO:0000256" key="2">
    <source>
        <dbReference type="ARBA" id="ARBA00004496"/>
    </source>
</evidence>
<dbReference type="Proteomes" id="UP001596215">
    <property type="component" value="Unassembled WGS sequence"/>
</dbReference>
<evidence type="ECO:0000256" key="6">
    <source>
        <dbReference type="ARBA" id="ARBA00022490"/>
    </source>
</evidence>
<dbReference type="RefSeq" id="WP_212711794.1">
    <property type="nucleotide sequence ID" value="NZ_BAAAFW010000041.1"/>
</dbReference>
<evidence type="ECO:0000256" key="5">
    <source>
        <dbReference type="ARBA" id="ARBA00022448"/>
    </source>
</evidence>
<comment type="caution">
    <text evidence="11">The sequence shown here is derived from an EMBL/GenBank/DDBJ whole genome shotgun (WGS) entry which is preliminary data.</text>
</comment>
<proteinExistence type="inferred from homology"/>
<feature type="domain" description="Flagellar assembly protein FliH/Type III secretion system HrpE" evidence="10">
    <location>
        <begin position="108"/>
        <end position="230"/>
    </location>
</feature>
<dbReference type="PANTHER" id="PTHR34982">
    <property type="entry name" value="YOP PROTEINS TRANSLOCATION PROTEIN L"/>
    <property type="match status" value="1"/>
</dbReference>
<evidence type="ECO:0000256" key="8">
    <source>
        <dbReference type="ARBA" id="ARBA00022927"/>
    </source>
</evidence>
<keyword evidence="7" id="KW-1005">Bacterial flagellum biogenesis</keyword>
<accession>A0ABW1VRZ6</accession>
<keyword evidence="5" id="KW-0813">Transport</keyword>
<dbReference type="Pfam" id="PF02108">
    <property type="entry name" value="FliH"/>
    <property type="match status" value="1"/>
</dbReference>
<keyword evidence="12" id="KW-1185">Reference proteome</keyword>
<evidence type="ECO:0000256" key="1">
    <source>
        <dbReference type="ARBA" id="ARBA00003041"/>
    </source>
</evidence>
<gene>
    <name evidence="11" type="ORF">ACFP73_14430</name>
</gene>
<keyword evidence="8" id="KW-0653">Protein transport</keyword>
<sequence>MKPTSELPENMHWRKWQPEHFELPAPVAAEPETLSAAEPDTAEVINSAPLTTPCAPAEPLPEQQRQQIWQQGYQQGFTAGETSGHQAGYLEGKLAAGQLPPPPQPAPEQQQIRQLAESFAHSLQIIDAVITSRLLQLALQIALQITGDAVKCDSQRVARQISRLLEQDPLFSGTPQLRVHPQDLPLAEKIFAEQIAARGWKLAGDTALQPGDCLLQGEEGQLNCSISDRWLALCQRAQTGAC</sequence>
<keyword evidence="6" id="KW-0963">Cytoplasm</keyword>
<comment type="subcellular location">
    <subcellularLocation>
        <location evidence="2">Cytoplasm</location>
    </subcellularLocation>
</comment>
<evidence type="ECO:0000259" key="10">
    <source>
        <dbReference type="Pfam" id="PF02108"/>
    </source>
</evidence>
<evidence type="ECO:0000256" key="4">
    <source>
        <dbReference type="ARBA" id="ARBA00016507"/>
    </source>
</evidence>
<name>A0ABW1VRZ6_9GAMM</name>
<evidence type="ECO:0000256" key="7">
    <source>
        <dbReference type="ARBA" id="ARBA00022795"/>
    </source>
</evidence>
<dbReference type="EMBL" id="JBHSUC010000023">
    <property type="protein sequence ID" value="MFC6363266.1"/>
    <property type="molecule type" value="Genomic_DNA"/>
</dbReference>
<protein>
    <recommendedName>
        <fullName evidence="4">Flagellar assembly protein FliH</fullName>
    </recommendedName>
</protein>
<comment type="similarity">
    <text evidence="3">Belongs to the FliH family.</text>
</comment>
<reference evidence="12" key="1">
    <citation type="journal article" date="2019" name="Int. J. Syst. Evol. Microbiol.">
        <title>The Global Catalogue of Microorganisms (GCM) 10K type strain sequencing project: providing services to taxonomists for standard genome sequencing and annotation.</title>
        <authorList>
            <consortium name="The Broad Institute Genomics Platform"/>
            <consortium name="The Broad Institute Genome Sequencing Center for Infectious Disease"/>
            <person name="Wu L."/>
            <person name="Ma J."/>
        </authorList>
    </citation>
    <scope>NUCLEOTIDE SEQUENCE [LARGE SCALE GENOMIC DNA]</scope>
    <source>
        <strain evidence="12">CGMCC 4.1530</strain>
    </source>
</reference>
<organism evidence="11 12">
    <name type="scientific">Tatumella punctata</name>
    <dbReference type="NCBI Taxonomy" id="399969"/>
    <lineage>
        <taxon>Bacteria</taxon>
        <taxon>Pseudomonadati</taxon>
        <taxon>Pseudomonadota</taxon>
        <taxon>Gammaproteobacteria</taxon>
        <taxon>Enterobacterales</taxon>
        <taxon>Erwiniaceae</taxon>
        <taxon>Tatumella</taxon>
    </lineage>
</organism>
<dbReference type="InterPro" id="IPR018035">
    <property type="entry name" value="Flagellar_FliH/T3SS_HrpE"/>
</dbReference>
<dbReference type="PRINTS" id="PR01003">
    <property type="entry name" value="FLGFLIH"/>
</dbReference>
<comment type="function">
    <text evidence="1">Needed for flagellar regrowth and assembly.</text>
</comment>
<dbReference type="InterPro" id="IPR000563">
    <property type="entry name" value="Flag_FliH"/>
</dbReference>
<evidence type="ECO:0000313" key="12">
    <source>
        <dbReference type="Proteomes" id="UP001596215"/>
    </source>
</evidence>
<evidence type="ECO:0000256" key="9">
    <source>
        <dbReference type="ARBA" id="ARBA00023225"/>
    </source>
</evidence>
<dbReference type="PANTHER" id="PTHR34982:SF1">
    <property type="entry name" value="FLAGELLAR ASSEMBLY PROTEIN FLIH"/>
    <property type="match status" value="1"/>
</dbReference>
<keyword evidence="9" id="KW-1006">Bacterial flagellum protein export</keyword>
<dbReference type="InterPro" id="IPR051472">
    <property type="entry name" value="T3SS_Stator/FliH"/>
</dbReference>
<evidence type="ECO:0000256" key="3">
    <source>
        <dbReference type="ARBA" id="ARBA00006602"/>
    </source>
</evidence>